<keyword evidence="1 2" id="KW-0597">Phosphoprotein</keyword>
<dbReference type="PANTHER" id="PTHR44591:SF3">
    <property type="entry name" value="RESPONSE REGULATORY DOMAIN-CONTAINING PROTEIN"/>
    <property type="match status" value="1"/>
</dbReference>
<dbReference type="SUPFAM" id="SSF52172">
    <property type="entry name" value="CheY-like"/>
    <property type="match status" value="1"/>
</dbReference>
<dbReference type="PROSITE" id="PS50110">
    <property type="entry name" value="RESPONSE_REGULATORY"/>
    <property type="match status" value="1"/>
</dbReference>
<organism evidence="4 5">
    <name type="scientific">Deinococcus cellulosilyticus (strain DSM 18568 / NBRC 106333 / KACC 11606 / 5516J-15)</name>
    <dbReference type="NCBI Taxonomy" id="1223518"/>
    <lineage>
        <taxon>Bacteria</taxon>
        <taxon>Thermotogati</taxon>
        <taxon>Deinococcota</taxon>
        <taxon>Deinococci</taxon>
        <taxon>Deinococcales</taxon>
        <taxon>Deinococcaceae</taxon>
        <taxon>Deinococcus</taxon>
    </lineage>
</organism>
<evidence type="ECO:0000313" key="4">
    <source>
        <dbReference type="EMBL" id="GEM47860.1"/>
    </source>
</evidence>
<dbReference type="EMBL" id="BJXB01000016">
    <property type="protein sequence ID" value="GEM47860.1"/>
    <property type="molecule type" value="Genomic_DNA"/>
</dbReference>
<dbReference type="Gene3D" id="3.40.50.2300">
    <property type="match status" value="1"/>
</dbReference>
<dbReference type="InterPro" id="IPR050595">
    <property type="entry name" value="Bact_response_regulator"/>
</dbReference>
<proteinExistence type="predicted"/>
<feature type="domain" description="Response regulatory" evidence="3">
    <location>
        <begin position="10"/>
        <end position="125"/>
    </location>
</feature>
<dbReference type="SMART" id="SM00448">
    <property type="entry name" value="REC"/>
    <property type="match status" value="1"/>
</dbReference>
<reference evidence="4 5" key="1">
    <citation type="submission" date="2019-07" db="EMBL/GenBank/DDBJ databases">
        <title>Whole genome shotgun sequence of Deinococcus cellulosilyticus NBRC 106333.</title>
        <authorList>
            <person name="Hosoyama A."/>
            <person name="Uohara A."/>
            <person name="Ohji S."/>
            <person name="Ichikawa N."/>
        </authorList>
    </citation>
    <scope>NUCLEOTIDE SEQUENCE [LARGE SCALE GENOMIC DNA]</scope>
    <source>
        <strain evidence="4 5">NBRC 106333</strain>
    </source>
</reference>
<feature type="modified residue" description="4-aspartylphosphate" evidence="2">
    <location>
        <position position="60"/>
    </location>
</feature>
<dbReference type="PANTHER" id="PTHR44591">
    <property type="entry name" value="STRESS RESPONSE REGULATOR PROTEIN 1"/>
    <property type="match status" value="1"/>
</dbReference>
<accession>A0A511N4S8</accession>
<evidence type="ECO:0000256" key="1">
    <source>
        <dbReference type="ARBA" id="ARBA00022553"/>
    </source>
</evidence>
<evidence type="ECO:0000256" key="2">
    <source>
        <dbReference type="PROSITE-ProRule" id="PRU00169"/>
    </source>
</evidence>
<dbReference type="CDD" id="cd00156">
    <property type="entry name" value="REC"/>
    <property type="match status" value="1"/>
</dbReference>
<gene>
    <name evidence="4" type="ORF">DC3_34950</name>
</gene>
<dbReference type="Proteomes" id="UP000321306">
    <property type="component" value="Unassembled WGS sequence"/>
</dbReference>
<dbReference type="GO" id="GO:0000160">
    <property type="term" value="P:phosphorelay signal transduction system"/>
    <property type="evidence" value="ECO:0007669"/>
    <property type="project" value="InterPro"/>
</dbReference>
<protein>
    <recommendedName>
        <fullName evidence="3">Response regulatory domain-containing protein</fullName>
    </recommendedName>
</protein>
<dbReference type="Pfam" id="PF00072">
    <property type="entry name" value="Response_reg"/>
    <property type="match status" value="1"/>
</dbReference>
<keyword evidence="5" id="KW-1185">Reference proteome</keyword>
<dbReference type="InterPro" id="IPR001789">
    <property type="entry name" value="Sig_transdc_resp-reg_receiver"/>
</dbReference>
<name>A0A511N4S8_DEIC1</name>
<dbReference type="AlphaFoldDB" id="A0A511N4S8"/>
<sequence>MNLMPQPHPHVLIVEDEKPVRNMLRRFLTLNEYEVHAAADFTEALATLLDHSHFDVILLDFNFPGGSGLDLLPFIQKHSPNTPVIMVSAEHDPALIQSTLDHGASEFIQKPFNLDQLLHCMEHHLHQAS</sequence>
<evidence type="ECO:0000259" key="3">
    <source>
        <dbReference type="PROSITE" id="PS50110"/>
    </source>
</evidence>
<comment type="caution">
    <text evidence="4">The sequence shown here is derived from an EMBL/GenBank/DDBJ whole genome shotgun (WGS) entry which is preliminary data.</text>
</comment>
<dbReference type="InterPro" id="IPR011006">
    <property type="entry name" value="CheY-like_superfamily"/>
</dbReference>
<evidence type="ECO:0000313" key="5">
    <source>
        <dbReference type="Proteomes" id="UP000321306"/>
    </source>
</evidence>